<accession>A0A7R8UYY6</accession>
<dbReference type="InterPro" id="IPR006671">
    <property type="entry name" value="Cyclin_N"/>
</dbReference>
<name>A0A7R8UYY6_HERIL</name>
<reference evidence="4 5" key="1">
    <citation type="submission" date="2020-11" db="EMBL/GenBank/DDBJ databases">
        <authorList>
            <person name="Wallbank WR R."/>
            <person name="Pardo Diaz C."/>
            <person name="Kozak K."/>
            <person name="Martin S."/>
            <person name="Jiggins C."/>
            <person name="Moest M."/>
            <person name="Warren A I."/>
            <person name="Generalovic N T."/>
            <person name="Byers J.R.P. K."/>
            <person name="Montejo-Kovacevich G."/>
            <person name="Yen C E."/>
        </authorList>
    </citation>
    <scope>NUCLEOTIDE SEQUENCE [LARGE SCALE GENOMIC DNA]</scope>
</reference>
<dbReference type="InterPro" id="IPR039361">
    <property type="entry name" value="Cyclin"/>
</dbReference>
<evidence type="ECO:0000256" key="1">
    <source>
        <dbReference type="RuleBase" id="RU000383"/>
    </source>
</evidence>
<dbReference type="EMBL" id="LR899012">
    <property type="protein sequence ID" value="CAD7089181.1"/>
    <property type="molecule type" value="Genomic_DNA"/>
</dbReference>
<dbReference type="SMART" id="SM00385">
    <property type="entry name" value="CYCLIN"/>
    <property type="match status" value="1"/>
</dbReference>
<evidence type="ECO:0000313" key="4">
    <source>
        <dbReference type="EMBL" id="CAD7089181.1"/>
    </source>
</evidence>
<dbReference type="PANTHER" id="PTHR10177">
    <property type="entry name" value="CYCLINS"/>
    <property type="match status" value="1"/>
</dbReference>
<gene>
    <name evidence="4" type="ORF">HERILL_LOCUS11753</name>
</gene>
<dbReference type="Pfam" id="PF00134">
    <property type="entry name" value="Cyclin_N"/>
    <property type="match status" value="1"/>
</dbReference>
<keyword evidence="5" id="KW-1185">Reference proteome</keyword>
<dbReference type="SUPFAM" id="SSF47954">
    <property type="entry name" value="Cyclin-like"/>
    <property type="match status" value="1"/>
</dbReference>
<comment type="similarity">
    <text evidence="1">Belongs to the cyclin family.</text>
</comment>
<evidence type="ECO:0000313" key="5">
    <source>
        <dbReference type="Proteomes" id="UP000594454"/>
    </source>
</evidence>
<organism evidence="4 5">
    <name type="scientific">Hermetia illucens</name>
    <name type="common">Black soldier fly</name>
    <dbReference type="NCBI Taxonomy" id="343691"/>
    <lineage>
        <taxon>Eukaryota</taxon>
        <taxon>Metazoa</taxon>
        <taxon>Ecdysozoa</taxon>
        <taxon>Arthropoda</taxon>
        <taxon>Hexapoda</taxon>
        <taxon>Insecta</taxon>
        <taxon>Pterygota</taxon>
        <taxon>Neoptera</taxon>
        <taxon>Endopterygota</taxon>
        <taxon>Diptera</taxon>
        <taxon>Brachycera</taxon>
        <taxon>Stratiomyomorpha</taxon>
        <taxon>Stratiomyidae</taxon>
        <taxon>Hermetiinae</taxon>
        <taxon>Hermetia</taxon>
    </lineage>
</organism>
<dbReference type="InterPro" id="IPR036915">
    <property type="entry name" value="Cyclin-like_sf"/>
</dbReference>
<dbReference type="Gene3D" id="1.10.472.10">
    <property type="entry name" value="Cyclin-like"/>
    <property type="match status" value="2"/>
</dbReference>
<dbReference type="Proteomes" id="UP000594454">
    <property type="component" value="Chromosome 4"/>
</dbReference>
<dbReference type="InterPro" id="IPR013763">
    <property type="entry name" value="Cyclin-like_dom"/>
</dbReference>
<keyword evidence="1" id="KW-0195">Cyclin</keyword>
<evidence type="ECO:0000259" key="3">
    <source>
        <dbReference type="SMART" id="SM00385"/>
    </source>
</evidence>
<sequence length="319" mass="35931">MGGDGGCRLGIPGATAGGYQEEHQEKNQQQQPQSSLQLLQRNNSQTAEFDALSNDVLYGKLKEFYTLESKYHTCLILPQESPREITAGARDGSAYVLRCLKVWYELPSDVLFAAINLVDRFLNRMTVKPKHMACISVASFHLAIKQLQLEPFNLDDLATISQVGCTARDLERMAGVIENKLGVQFGHPPVTALNFVRLIYILFRRLAMEMGGLFFDQFEKVIKLEELEMAIEILLCDVRTTLAVPSTLALALVCNHLEMHLGKSYSMQSPEISRLAEYGVYLQDFIGMPHEVFICAKSLVSQILHSYNQYSIDLTIRLY</sequence>
<dbReference type="FunCoup" id="A0A7R8UYY6">
    <property type="interactions" value="870"/>
</dbReference>
<proteinExistence type="inferred from homology"/>
<evidence type="ECO:0000256" key="2">
    <source>
        <dbReference type="SAM" id="MobiDB-lite"/>
    </source>
</evidence>
<feature type="region of interest" description="Disordered" evidence="2">
    <location>
        <begin position="1"/>
        <end position="34"/>
    </location>
</feature>
<feature type="domain" description="Cyclin-like" evidence="3">
    <location>
        <begin position="95"/>
        <end position="179"/>
    </location>
</feature>
<dbReference type="AlphaFoldDB" id="A0A7R8UYY6"/>
<protein>
    <recommendedName>
        <fullName evidence="3">Cyclin-like domain-containing protein</fullName>
    </recommendedName>
</protein>
<dbReference type="OrthoDB" id="769138at2759"/>
<dbReference type="InParanoid" id="A0A7R8UYY6"/>